<protein>
    <recommendedName>
        <fullName evidence="3">YkgJ family cysteine cluster protein</fullName>
    </recommendedName>
</protein>
<proteinExistence type="predicted"/>
<evidence type="ECO:0008006" key="3">
    <source>
        <dbReference type="Google" id="ProtNLM"/>
    </source>
</evidence>
<organism evidence="1 2">
    <name type="scientific">Desulfurivibrio alkaliphilus (strain DSM 19089 / UNIQEM U267 / AHT2)</name>
    <dbReference type="NCBI Taxonomy" id="589865"/>
    <lineage>
        <taxon>Bacteria</taxon>
        <taxon>Pseudomonadati</taxon>
        <taxon>Thermodesulfobacteriota</taxon>
        <taxon>Desulfobulbia</taxon>
        <taxon>Desulfobulbales</taxon>
        <taxon>Desulfobulbaceae</taxon>
        <taxon>Desulfurivibrio</taxon>
    </lineage>
</organism>
<evidence type="ECO:0000313" key="1">
    <source>
        <dbReference type="EMBL" id="ADH85407.1"/>
    </source>
</evidence>
<dbReference type="PANTHER" id="PTHR35866">
    <property type="entry name" value="PUTATIVE-RELATED"/>
    <property type="match status" value="1"/>
</dbReference>
<dbReference type="PANTHER" id="PTHR35866:SF1">
    <property type="entry name" value="YKGJ FAMILY CYSTEINE CLUSTER PROTEIN"/>
    <property type="match status" value="1"/>
</dbReference>
<keyword evidence="2" id="KW-1185">Reference proteome</keyword>
<dbReference type="RefSeq" id="WP_013162937.1">
    <property type="nucleotide sequence ID" value="NC_014216.1"/>
</dbReference>
<dbReference type="KEGG" id="dak:DaAHT2_0703"/>
<dbReference type="Proteomes" id="UP000001508">
    <property type="component" value="Chromosome"/>
</dbReference>
<dbReference type="AlphaFoldDB" id="D6Z1F2"/>
<dbReference type="STRING" id="589865.DaAHT2_0703"/>
<dbReference type="OrthoDB" id="9810361at2"/>
<evidence type="ECO:0000313" key="2">
    <source>
        <dbReference type="Proteomes" id="UP000001508"/>
    </source>
</evidence>
<dbReference type="InterPro" id="IPR005358">
    <property type="entry name" value="Puta_zinc/iron-chelating_dom"/>
</dbReference>
<accession>D6Z1F2</accession>
<gene>
    <name evidence="1" type="ordered locus">DaAHT2_0703</name>
</gene>
<dbReference type="eggNOG" id="COG0727">
    <property type="taxonomic scope" value="Bacteria"/>
</dbReference>
<dbReference type="HOGENOM" id="CLU_125010_0_0_7"/>
<sequence length="128" mass="14668">MSVEDFYQCRQCGYCCQGETTVSLNKNDQERLSAHLGMPLEEVKKRYLRVTGNTVQMKIVDGHCIFYDHGCTIHEGKPWRCRQWPLHPSMLDDPGNFAVITASCPGFKEGLTHEEFRRKMKEAGKDAV</sequence>
<dbReference type="EMBL" id="CP001940">
    <property type="protein sequence ID" value="ADH85407.1"/>
    <property type="molecule type" value="Genomic_DNA"/>
</dbReference>
<dbReference type="InParanoid" id="D6Z1F2"/>
<reference evidence="2" key="1">
    <citation type="submission" date="2010-02" db="EMBL/GenBank/DDBJ databases">
        <title>Complete sequence of Desulfurivibrio alkaliphilus AHT2.</title>
        <authorList>
            <consortium name="US DOE Joint Genome Institute"/>
            <person name="Pitluck S."/>
            <person name="Chertkov O."/>
            <person name="Detter J.C."/>
            <person name="Han C."/>
            <person name="Tapia R."/>
            <person name="Larimer F."/>
            <person name="Land M."/>
            <person name="Hauser L."/>
            <person name="Kyrpides N."/>
            <person name="Mikhailova N."/>
            <person name="Sorokin D.Y."/>
            <person name="Muyzer G."/>
            <person name="Woyke T."/>
        </authorList>
    </citation>
    <scope>NUCLEOTIDE SEQUENCE [LARGE SCALE GENOMIC DNA]</scope>
    <source>
        <strain evidence="2">DSM 19089 / UNIQEM U267 / AHT2</strain>
    </source>
</reference>
<name>D6Z1F2_DESAT</name>
<dbReference type="Pfam" id="PF03692">
    <property type="entry name" value="CxxCxxCC"/>
    <property type="match status" value="1"/>
</dbReference>